<dbReference type="InterPro" id="IPR042099">
    <property type="entry name" value="ANL_N_sf"/>
</dbReference>
<dbReference type="InterPro" id="IPR020845">
    <property type="entry name" value="AMP-binding_CS"/>
</dbReference>
<sequence>MTGIEVDAPGKDVMTTPHSPDTGLLPDITLRDILSGLASLRPDLGGVLRSLPALIPRPPGRQMSIGKRFVQSVEAYPDRDFLRFEGQSITYRDANAHANRIADFLSRQGISRGDVVAIESRNHPDVVITMLAIVKLGAIAGMLNFHQRGAVLEHSLGLIGAKVLIYQPDLAEVLESVPESALPEVRLDFAELHRGAARCSPRNPAVTDSIPLSDTAFYIFTSGTTGFPKASKMSHYRWLAAMSGIGGLGIRLRRDDVMYTALPFYHNNALTISVSSVLASGACLAIGRQFSASGFIDEIIENDATAFCYIGELCRYLLAQPERPTDRAHRLRVAVGNGLRPDIWDAFTERFGIDRIVELYAASEANIGFINVLGIPKTAGWSPLKYAIVEYDEDTGQPRRGPDGKVVKVPRHGTGLLLAEINRRVPFDGYTDPSASEKKVVTGAFKAGDRWFNSGDVVRDQGFSHIGFVDRIGDTFRWKGENVATTEVEAVLDAHPAVEEAVVFGVQVPGVDGKAGMAAISLTHGATFDPVAFAEHVRSGLPGYAVPLFVRLTDHLEHTSTFKNMRTQLRTESFGDTGDDPVYVLDGDEYVEFYDGFVTALAGPRAAVRPS</sequence>
<feature type="domain" description="AMP-binding enzyme C-terminal" evidence="7">
    <location>
        <begin position="487"/>
        <end position="563"/>
    </location>
</feature>
<dbReference type="PANTHER" id="PTHR43107:SF15">
    <property type="entry name" value="FATTY ACID TRANSPORT PROTEIN 3, ISOFORM A"/>
    <property type="match status" value="1"/>
</dbReference>
<dbReference type="PANTHER" id="PTHR43107">
    <property type="entry name" value="LONG-CHAIN FATTY ACID TRANSPORT PROTEIN"/>
    <property type="match status" value="1"/>
</dbReference>
<evidence type="ECO:0000256" key="1">
    <source>
        <dbReference type="ARBA" id="ARBA00006432"/>
    </source>
</evidence>
<dbReference type="Gene3D" id="3.40.50.12780">
    <property type="entry name" value="N-terminal domain of ligase-like"/>
    <property type="match status" value="1"/>
</dbReference>
<dbReference type="GO" id="GO:0044539">
    <property type="term" value="P:long-chain fatty acid import into cell"/>
    <property type="evidence" value="ECO:0007669"/>
    <property type="project" value="TreeGrafter"/>
</dbReference>
<dbReference type="InterPro" id="IPR025110">
    <property type="entry name" value="AMP-bd_C"/>
</dbReference>
<dbReference type="Pfam" id="PF00501">
    <property type="entry name" value="AMP-binding"/>
    <property type="match status" value="1"/>
</dbReference>
<dbReference type="Proteomes" id="UP000009154">
    <property type="component" value="Chromosome"/>
</dbReference>
<dbReference type="EMBL" id="CP003119">
    <property type="protein sequence ID" value="AFA74266.1"/>
    <property type="molecule type" value="Genomic_DNA"/>
</dbReference>
<keyword evidence="3" id="KW-0547">Nucleotide-binding</keyword>
<reference evidence="8 9" key="1">
    <citation type="journal article" date="2012" name="Appl. Environ. Microbiol.">
        <title>Involvement of two latex-clearing proteins during rubber degradation and insights into the subsequent degradation pathway revealed by the genome sequence of Gordonia polyisoprenivorans strain VH2.</title>
        <authorList>
            <person name="Hiessl S."/>
            <person name="Schuldes J."/>
            <person name="Thurmer A."/>
            <person name="Halbsguth T."/>
            <person name="Broker D."/>
            <person name="Angelov A."/>
            <person name="Liebl W."/>
            <person name="Daniel R."/>
            <person name="Steinbuchel A."/>
        </authorList>
    </citation>
    <scope>NUCLEOTIDE SEQUENCE [LARGE SCALE GENOMIC DNA]</scope>
    <source>
        <strain evidence="9">DSM 44266 / VH2</strain>
    </source>
</reference>
<dbReference type="GO" id="GO:0004467">
    <property type="term" value="F:long-chain fatty acid-CoA ligase activity"/>
    <property type="evidence" value="ECO:0007669"/>
    <property type="project" value="TreeGrafter"/>
</dbReference>
<dbReference type="AlphaFoldDB" id="H6MXE8"/>
<accession>H6MXE8</accession>
<evidence type="ECO:0000259" key="7">
    <source>
        <dbReference type="Pfam" id="PF13193"/>
    </source>
</evidence>
<dbReference type="HOGENOM" id="CLU_000022_46_2_11"/>
<evidence type="ECO:0000313" key="8">
    <source>
        <dbReference type="EMBL" id="AFA74266.1"/>
    </source>
</evidence>
<dbReference type="InterPro" id="IPR000873">
    <property type="entry name" value="AMP-dep_synth/lig_dom"/>
</dbReference>
<organism evidence="8 9">
    <name type="scientific">Gordonia polyisoprenivorans (strain DSM 44266 / VH2)</name>
    <dbReference type="NCBI Taxonomy" id="1112204"/>
    <lineage>
        <taxon>Bacteria</taxon>
        <taxon>Bacillati</taxon>
        <taxon>Actinomycetota</taxon>
        <taxon>Actinomycetes</taxon>
        <taxon>Mycobacteriales</taxon>
        <taxon>Gordoniaceae</taxon>
        <taxon>Gordonia</taxon>
    </lineage>
</organism>
<evidence type="ECO:0000256" key="3">
    <source>
        <dbReference type="ARBA" id="ARBA00022741"/>
    </source>
</evidence>
<dbReference type="GO" id="GO:0005324">
    <property type="term" value="F:long-chain fatty acid transmembrane transporter activity"/>
    <property type="evidence" value="ECO:0007669"/>
    <property type="project" value="TreeGrafter"/>
</dbReference>
<feature type="domain" description="AMP-dependent synthetase/ligase" evidence="6">
    <location>
        <begin position="71"/>
        <end position="399"/>
    </location>
</feature>
<evidence type="ECO:0000256" key="4">
    <source>
        <dbReference type="ARBA" id="ARBA00022840"/>
    </source>
</evidence>
<dbReference type="KEGG" id="gpo:GPOL_c32520"/>
<dbReference type="PROSITE" id="PS00455">
    <property type="entry name" value="AMP_BINDING"/>
    <property type="match status" value="1"/>
</dbReference>
<dbReference type="InterPro" id="IPR045851">
    <property type="entry name" value="AMP-bd_C_sf"/>
</dbReference>
<comment type="similarity">
    <text evidence="1">Belongs to the ATP-dependent AMP-binding enzyme family.</text>
</comment>
<keyword evidence="4" id="KW-0067">ATP-binding</keyword>
<dbReference type="NCBIfam" id="NF006134">
    <property type="entry name" value="PRK08279.1"/>
    <property type="match status" value="1"/>
</dbReference>
<dbReference type="Pfam" id="PF13193">
    <property type="entry name" value="AMP-binding_C"/>
    <property type="match status" value="1"/>
</dbReference>
<gene>
    <name evidence="8" type="ordered locus">GPOL_c32520</name>
</gene>
<evidence type="ECO:0000256" key="2">
    <source>
        <dbReference type="ARBA" id="ARBA00022598"/>
    </source>
</evidence>
<evidence type="ECO:0000313" key="9">
    <source>
        <dbReference type="Proteomes" id="UP000009154"/>
    </source>
</evidence>
<name>H6MXE8_GORPV</name>
<dbReference type="eggNOG" id="COG0318">
    <property type="taxonomic scope" value="Bacteria"/>
</dbReference>
<dbReference type="GO" id="GO:0005524">
    <property type="term" value="F:ATP binding"/>
    <property type="evidence" value="ECO:0007669"/>
    <property type="project" value="UniProtKB-KW"/>
</dbReference>
<dbReference type="GO" id="GO:0005886">
    <property type="term" value="C:plasma membrane"/>
    <property type="evidence" value="ECO:0007669"/>
    <property type="project" value="TreeGrafter"/>
</dbReference>
<dbReference type="SUPFAM" id="SSF56801">
    <property type="entry name" value="Acetyl-CoA synthetase-like"/>
    <property type="match status" value="1"/>
</dbReference>
<protein>
    <submittedName>
        <fullName evidence="8">AMP-dependent synthetase and ligase</fullName>
    </submittedName>
</protein>
<dbReference type="STRING" id="1112204.GPOL_c32520"/>
<feature type="region of interest" description="Disordered" evidence="5">
    <location>
        <begin position="1"/>
        <end position="20"/>
    </location>
</feature>
<evidence type="ECO:0000256" key="5">
    <source>
        <dbReference type="SAM" id="MobiDB-lite"/>
    </source>
</evidence>
<keyword evidence="2 8" id="KW-0436">Ligase</keyword>
<dbReference type="Gene3D" id="3.30.300.30">
    <property type="match status" value="1"/>
</dbReference>
<dbReference type="FunFam" id="3.30.300.30:FF:000002">
    <property type="entry name" value="Long-chain fatty acid transport protein 1"/>
    <property type="match status" value="1"/>
</dbReference>
<evidence type="ECO:0000259" key="6">
    <source>
        <dbReference type="Pfam" id="PF00501"/>
    </source>
</evidence>
<proteinExistence type="inferred from homology"/>
<keyword evidence="9" id="KW-1185">Reference proteome</keyword>